<evidence type="ECO:0000313" key="1">
    <source>
        <dbReference type="EMBL" id="RNA00825.1"/>
    </source>
</evidence>
<comment type="caution">
    <text evidence="1">The sequence shown here is derived from an EMBL/GenBank/DDBJ whole genome shotgun (WGS) entry which is preliminary data.</text>
</comment>
<protein>
    <submittedName>
        <fullName evidence="1">Uncharacterized protein</fullName>
    </submittedName>
</protein>
<evidence type="ECO:0000313" key="2">
    <source>
        <dbReference type="Proteomes" id="UP000276133"/>
    </source>
</evidence>
<sequence>MLNTDDQNWSESVQNSTFKSQHQFAIYQLGFFFIRPKFINKNSLKFANDGDSLGPLDQLMFAQRARQIDVQHFARFHLNFQHSRLPKKVHNHALQLHRRLIFHILRPLDHVCRFDGAIDCRKRVANVSHTL</sequence>
<organism evidence="1 2">
    <name type="scientific">Brachionus plicatilis</name>
    <name type="common">Marine rotifer</name>
    <name type="synonym">Brachionus muelleri</name>
    <dbReference type="NCBI Taxonomy" id="10195"/>
    <lineage>
        <taxon>Eukaryota</taxon>
        <taxon>Metazoa</taxon>
        <taxon>Spiralia</taxon>
        <taxon>Gnathifera</taxon>
        <taxon>Rotifera</taxon>
        <taxon>Eurotatoria</taxon>
        <taxon>Monogononta</taxon>
        <taxon>Pseudotrocha</taxon>
        <taxon>Ploima</taxon>
        <taxon>Brachionidae</taxon>
        <taxon>Brachionus</taxon>
    </lineage>
</organism>
<proteinExistence type="predicted"/>
<gene>
    <name evidence="1" type="ORF">BpHYR1_046417</name>
</gene>
<dbReference type="Proteomes" id="UP000276133">
    <property type="component" value="Unassembled WGS sequence"/>
</dbReference>
<keyword evidence="2" id="KW-1185">Reference proteome</keyword>
<dbReference type="AlphaFoldDB" id="A0A3M7PPZ8"/>
<reference evidence="1 2" key="1">
    <citation type="journal article" date="2018" name="Sci. Rep.">
        <title>Genomic signatures of local adaptation to the degree of environmental predictability in rotifers.</title>
        <authorList>
            <person name="Franch-Gras L."/>
            <person name="Hahn C."/>
            <person name="Garcia-Roger E.M."/>
            <person name="Carmona M.J."/>
            <person name="Serra M."/>
            <person name="Gomez A."/>
        </authorList>
    </citation>
    <scope>NUCLEOTIDE SEQUENCE [LARGE SCALE GENOMIC DNA]</scope>
    <source>
        <strain evidence="1">HYR1</strain>
    </source>
</reference>
<accession>A0A3M7PPZ8</accession>
<name>A0A3M7PPZ8_BRAPC</name>
<dbReference type="EMBL" id="REGN01009592">
    <property type="protein sequence ID" value="RNA00825.1"/>
    <property type="molecule type" value="Genomic_DNA"/>
</dbReference>